<dbReference type="Proteomes" id="UP001196068">
    <property type="component" value="Unassembled WGS sequence"/>
</dbReference>
<sequence length="292" mass="31861">MAIGIATIGRAAILRETLVEVRAQSRPCDRLIICATQPSDVEGTITESPDEHMVFTKPGLPRQRNKILEMAADCDIVLFIDDDFLLDRDYLAATLAAFEVDPALVVTTGTVLADGITGAGLSAAEGRRILAEDSGRPHPEMNPVPSFAGYGCNMAIRMAVAQREGIRVDERLPLYAWQEDVDFTRQLAQHGTVARLPTARGVHLGTKTGRGSGRRLGYSQVANPIYLMRKARRDAYPAAYAARRVLGNLAANLLHALRPEPHVDRRGRLRGNLVALGDLLRGRLAPERALDL</sequence>
<dbReference type="Gene3D" id="3.90.550.10">
    <property type="entry name" value="Spore Coat Polysaccharide Biosynthesis Protein SpsA, Chain A"/>
    <property type="match status" value="1"/>
</dbReference>
<evidence type="ECO:0000313" key="2">
    <source>
        <dbReference type="EMBL" id="MBR0657398.1"/>
    </source>
</evidence>
<protein>
    <submittedName>
        <fullName evidence="2">Glycosyltransferase family 2 protein</fullName>
    </submittedName>
</protein>
<evidence type="ECO:0000259" key="1">
    <source>
        <dbReference type="Pfam" id="PF00535"/>
    </source>
</evidence>
<organism evidence="2 3">
    <name type="scientific">Plastoroseomonas arctica</name>
    <dbReference type="NCBI Taxonomy" id="1509237"/>
    <lineage>
        <taxon>Bacteria</taxon>
        <taxon>Pseudomonadati</taxon>
        <taxon>Pseudomonadota</taxon>
        <taxon>Alphaproteobacteria</taxon>
        <taxon>Acetobacterales</taxon>
        <taxon>Acetobacteraceae</taxon>
        <taxon>Plastoroseomonas</taxon>
    </lineage>
</organism>
<keyword evidence="3" id="KW-1185">Reference proteome</keyword>
<dbReference type="InterPro" id="IPR001173">
    <property type="entry name" value="Glyco_trans_2-like"/>
</dbReference>
<evidence type="ECO:0000313" key="3">
    <source>
        <dbReference type="Proteomes" id="UP001196068"/>
    </source>
</evidence>
<dbReference type="CDD" id="cd00761">
    <property type="entry name" value="Glyco_tranf_GTA_type"/>
    <property type="match status" value="1"/>
</dbReference>
<dbReference type="EMBL" id="JAAEDH010000033">
    <property type="protein sequence ID" value="MBR0657398.1"/>
    <property type="molecule type" value="Genomic_DNA"/>
</dbReference>
<dbReference type="AlphaFoldDB" id="A0AAF1K1K6"/>
<comment type="caution">
    <text evidence="2">The sequence shown here is derived from an EMBL/GenBank/DDBJ whole genome shotgun (WGS) entry which is preliminary data.</text>
</comment>
<proteinExistence type="predicted"/>
<name>A0AAF1K1K6_9PROT</name>
<dbReference type="RefSeq" id="WP_211876260.1">
    <property type="nucleotide sequence ID" value="NZ_JAAEDH010000033.1"/>
</dbReference>
<reference evidence="2" key="2">
    <citation type="journal article" date="2021" name="Syst. Appl. Microbiol.">
        <title>Roseomonas hellenica sp. nov., isolated from roots of wild-growing Alkanna tinctoria.</title>
        <authorList>
            <person name="Rat A."/>
            <person name="Naranjo H.D."/>
            <person name="Lebbe L."/>
            <person name="Cnockaert M."/>
            <person name="Krigas N."/>
            <person name="Grigoriadou K."/>
            <person name="Maloupa E."/>
            <person name="Willems A."/>
        </authorList>
    </citation>
    <scope>NUCLEOTIDE SEQUENCE</scope>
    <source>
        <strain evidence="2">LMG 28251</strain>
    </source>
</reference>
<gene>
    <name evidence="2" type="ORF">GXW79_20145</name>
</gene>
<feature type="domain" description="Glycosyltransferase 2-like" evidence="1">
    <location>
        <begin position="4"/>
        <end position="114"/>
    </location>
</feature>
<accession>A0AAF1K1K6</accession>
<dbReference type="InterPro" id="IPR029044">
    <property type="entry name" value="Nucleotide-diphossugar_trans"/>
</dbReference>
<reference evidence="2" key="1">
    <citation type="submission" date="2020-01" db="EMBL/GenBank/DDBJ databases">
        <authorList>
            <person name="Rat A."/>
        </authorList>
    </citation>
    <scope>NUCLEOTIDE SEQUENCE</scope>
    <source>
        <strain evidence="2">LMG 28251</strain>
    </source>
</reference>
<dbReference type="SUPFAM" id="SSF53448">
    <property type="entry name" value="Nucleotide-diphospho-sugar transferases"/>
    <property type="match status" value="1"/>
</dbReference>
<dbReference type="Pfam" id="PF00535">
    <property type="entry name" value="Glycos_transf_2"/>
    <property type="match status" value="1"/>
</dbReference>